<reference evidence="2 3" key="1">
    <citation type="journal article" date="2020" name="ISME J.">
        <title>Uncovering the hidden diversity of litter-decomposition mechanisms in mushroom-forming fungi.</title>
        <authorList>
            <person name="Floudas D."/>
            <person name="Bentzer J."/>
            <person name="Ahren D."/>
            <person name="Johansson T."/>
            <person name="Persson P."/>
            <person name="Tunlid A."/>
        </authorList>
    </citation>
    <scope>NUCLEOTIDE SEQUENCE [LARGE SCALE GENOMIC DNA]</scope>
    <source>
        <strain evidence="2 3">CBS 291.85</strain>
    </source>
</reference>
<name>A0A8H5FN12_9AGAR</name>
<feature type="transmembrane region" description="Helical" evidence="1">
    <location>
        <begin position="147"/>
        <end position="171"/>
    </location>
</feature>
<keyword evidence="1" id="KW-0472">Membrane</keyword>
<comment type="caution">
    <text evidence="2">The sequence shown here is derived from an EMBL/GenBank/DDBJ whole genome shotgun (WGS) entry which is preliminary data.</text>
</comment>
<gene>
    <name evidence="2" type="ORF">D9758_017031</name>
</gene>
<feature type="transmembrane region" description="Helical" evidence="1">
    <location>
        <begin position="63"/>
        <end position="82"/>
    </location>
</feature>
<sequence length="206" mass="22549">MSSTTLQGQPQSLPLSSSDLYIIKTWMLQVSISWVLCGINVTLVLTILYAILSQPKPRSKPKLIIFALVALMLILTIGSEVLHTQYLLVNIPELGYNVPNIAEIEQQLMDLGITIAIFQRLDYAIGDVIVIWRAWILFPGNRVVKGILTMAFIASFVGAGTDAGFAITAVLHPGSPDHERRDILALIVPLLATNIIATGLIGYKAW</sequence>
<proteinExistence type="predicted"/>
<organism evidence="2 3">
    <name type="scientific">Tetrapyrgos nigripes</name>
    <dbReference type="NCBI Taxonomy" id="182062"/>
    <lineage>
        <taxon>Eukaryota</taxon>
        <taxon>Fungi</taxon>
        <taxon>Dikarya</taxon>
        <taxon>Basidiomycota</taxon>
        <taxon>Agaricomycotina</taxon>
        <taxon>Agaricomycetes</taxon>
        <taxon>Agaricomycetidae</taxon>
        <taxon>Agaricales</taxon>
        <taxon>Marasmiineae</taxon>
        <taxon>Marasmiaceae</taxon>
        <taxon>Tetrapyrgos</taxon>
    </lineage>
</organism>
<protein>
    <submittedName>
        <fullName evidence="2">Uncharacterized protein</fullName>
    </submittedName>
</protein>
<accession>A0A8H5FN12</accession>
<evidence type="ECO:0000313" key="2">
    <source>
        <dbReference type="EMBL" id="KAF5342761.1"/>
    </source>
</evidence>
<keyword evidence="1" id="KW-1133">Transmembrane helix</keyword>
<dbReference type="Proteomes" id="UP000559256">
    <property type="component" value="Unassembled WGS sequence"/>
</dbReference>
<feature type="transmembrane region" description="Helical" evidence="1">
    <location>
        <begin position="183"/>
        <end position="203"/>
    </location>
</feature>
<dbReference type="AlphaFoldDB" id="A0A8H5FN12"/>
<feature type="transmembrane region" description="Helical" evidence="1">
    <location>
        <begin position="26"/>
        <end position="51"/>
    </location>
</feature>
<dbReference type="EMBL" id="JAACJM010000157">
    <property type="protein sequence ID" value="KAF5342761.1"/>
    <property type="molecule type" value="Genomic_DNA"/>
</dbReference>
<keyword evidence="3" id="KW-1185">Reference proteome</keyword>
<evidence type="ECO:0000256" key="1">
    <source>
        <dbReference type="SAM" id="Phobius"/>
    </source>
</evidence>
<dbReference type="OrthoDB" id="3174341at2759"/>
<keyword evidence="1" id="KW-0812">Transmembrane</keyword>
<evidence type="ECO:0000313" key="3">
    <source>
        <dbReference type="Proteomes" id="UP000559256"/>
    </source>
</evidence>